<reference evidence="2 3" key="1">
    <citation type="submission" date="2019-04" db="EMBL/GenBank/DDBJ databases">
        <title>Streptomyces oryziradicis sp. nov., a novel actinomycete isolated from rhizosphere soil of rice (Oryza sativa L.).</title>
        <authorList>
            <person name="Li C."/>
        </authorList>
    </citation>
    <scope>NUCLEOTIDE SEQUENCE [LARGE SCALE GENOMIC DNA]</scope>
    <source>
        <strain evidence="2 3">NEAU-C40</strain>
    </source>
</reference>
<name>A0A4U0RZC8_9ACTN</name>
<gene>
    <name evidence="2" type="ORF">FCI23_43370</name>
</gene>
<dbReference type="EMBL" id="SUMC01000089">
    <property type="protein sequence ID" value="TKA00181.1"/>
    <property type="molecule type" value="Genomic_DNA"/>
</dbReference>
<dbReference type="AlphaFoldDB" id="A0A4U0RZC8"/>
<evidence type="ECO:0000313" key="3">
    <source>
        <dbReference type="Proteomes" id="UP000305778"/>
    </source>
</evidence>
<comment type="caution">
    <text evidence="2">The sequence shown here is derived from an EMBL/GenBank/DDBJ whole genome shotgun (WGS) entry which is preliminary data.</text>
</comment>
<organism evidence="2 3">
    <name type="scientific">Actinacidiphila oryziradicis</name>
    <dbReference type="NCBI Taxonomy" id="2571141"/>
    <lineage>
        <taxon>Bacteria</taxon>
        <taxon>Bacillati</taxon>
        <taxon>Actinomycetota</taxon>
        <taxon>Actinomycetes</taxon>
        <taxon>Kitasatosporales</taxon>
        <taxon>Streptomycetaceae</taxon>
        <taxon>Actinacidiphila</taxon>
    </lineage>
</organism>
<proteinExistence type="predicted"/>
<dbReference type="InterPro" id="IPR007278">
    <property type="entry name" value="DUF397"/>
</dbReference>
<keyword evidence="3" id="KW-1185">Reference proteome</keyword>
<accession>A0A4U0RZC8</accession>
<protein>
    <submittedName>
        <fullName evidence="2">DUF397 domain-containing protein</fullName>
    </submittedName>
</protein>
<dbReference type="RefSeq" id="WP_136729564.1">
    <property type="nucleotide sequence ID" value="NZ_SUMC01000089.1"/>
</dbReference>
<dbReference type="Proteomes" id="UP000305778">
    <property type="component" value="Unassembled WGS sequence"/>
</dbReference>
<evidence type="ECO:0000313" key="2">
    <source>
        <dbReference type="EMBL" id="TKA00181.1"/>
    </source>
</evidence>
<dbReference type="Pfam" id="PF04149">
    <property type="entry name" value="DUF397"/>
    <property type="match status" value="1"/>
</dbReference>
<dbReference type="OrthoDB" id="4323652at2"/>
<sequence length="65" mass="6989">MNNADENTWFKSSYSGAGTSECIETAFLSTGVAVRDSTDPDGPRLQFAGAAWTSFVGAIRERQLV</sequence>
<feature type="domain" description="DUF397" evidence="1">
    <location>
        <begin position="8"/>
        <end position="60"/>
    </location>
</feature>
<evidence type="ECO:0000259" key="1">
    <source>
        <dbReference type="Pfam" id="PF04149"/>
    </source>
</evidence>